<gene>
    <name evidence="2" type="ORF">STCU_02968</name>
    <name evidence="1" type="ORF">STCU_05669</name>
</gene>
<accession>S9VKL5</accession>
<sequence>MLRRCLPCRRRWFIRTPFDCQPMEVATTPSFSNIMGDLVPHKDLSRQDELKLLLERLPAKCDEAKETLLDAQRASRYYRKRFKRGMETQRRHAQRAVAEASDAQLADWAVRKCREIRNPLDI</sequence>
<comment type="caution">
    <text evidence="1">The sequence shown here is derived from an EMBL/GenBank/DDBJ whole genome shotgun (WGS) entry which is preliminary data.</text>
</comment>
<dbReference type="OrthoDB" id="270962at2759"/>
<protein>
    <submittedName>
        <fullName evidence="1">Uncharacterized protein</fullName>
    </submittedName>
</protein>
<dbReference type="EMBL" id="ATMH01002968">
    <property type="protein sequence ID" value="EPY32116.1"/>
    <property type="molecule type" value="Genomic_DNA"/>
</dbReference>
<dbReference type="EMBL" id="ATMH01005669">
    <property type="protein sequence ID" value="EPY27601.1"/>
    <property type="molecule type" value="Genomic_DNA"/>
</dbReference>
<organism evidence="1 3">
    <name type="scientific">Strigomonas culicis</name>
    <dbReference type="NCBI Taxonomy" id="28005"/>
    <lineage>
        <taxon>Eukaryota</taxon>
        <taxon>Discoba</taxon>
        <taxon>Euglenozoa</taxon>
        <taxon>Kinetoplastea</taxon>
        <taxon>Metakinetoplastina</taxon>
        <taxon>Trypanosomatida</taxon>
        <taxon>Trypanosomatidae</taxon>
        <taxon>Strigomonadinae</taxon>
        <taxon>Strigomonas</taxon>
    </lineage>
</organism>
<evidence type="ECO:0000313" key="2">
    <source>
        <dbReference type="EMBL" id="EPY32116.1"/>
    </source>
</evidence>
<reference evidence="1 3" key="1">
    <citation type="journal article" date="2013" name="PLoS ONE">
        <title>Predicting the Proteins of Angomonas deanei, Strigomonas culicis and Their Respective Endosymbionts Reveals New Aspects of the Trypanosomatidae Family.</title>
        <authorList>
            <person name="Motta M.C."/>
            <person name="Martins A.C."/>
            <person name="de Souza S.S."/>
            <person name="Catta-Preta C.M."/>
            <person name="Silva R."/>
            <person name="Klein C.C."/>
            <person name="de Almeida L.G."/>
            <person name="de Lima Cunha O."/>
            <person name="Ciapina L.P."/>
            <person name="Brocchi M."/>
            <person name="Colabardini A.C."/>
            <person name="de Araujo Lima B."/>
            <person name="Machado C.R."/>
            <person name="de Almeida Soares C.M."/>
            <person name="Probst C.M."/>
            <person name="de Menezes C.B."/>
            <person name="Thompson C.E."/>
            <person name="Bartholomeu D.C."/>
            <person name="Gradia D.F."/>
            <person name="Pavoni D.P."/>
            <person name="Grisard E.C."/>
            <person name="Fantinatti-Garboggini F."/>
            <person name="Marchini F.K."/>
            <person name="Rodrigues-Luiz G.F."/>
            <person name="Wagner G."/>
            <person name="Goldman G.H."/>
            <person name="Fietto J.L."/>
            <person name="Elias M.C."/>
            <person name="Goldman M.H."/>
            <person name="Sagot M.F."/>
            <person name="Pereira M."/>
            <person name="Stoco P.H."/>
            <person name="de Mendonca-Neto R.P."/>
            <person name="Teixeira S.M."/>
            <person name="Maciel T.E."/>
            <person name="de Oliveira Mendes T.A."/>
            <person name="Urmenyi T.P."/>
            <person name="de Souza W."/>
            <person name="Schenkman S."/>
            <person name="de Vasconcelos A.T."/>
        </authorList>
    </citation>
    <scope>NUCLEOTIDE SEQUENCE [LARGE SCALE GENOMIC DNA]</scope>
</reference>
<reference evidence="1" key="2">
    <citation type="submission" date="2013-03" db="EMBL/GenBank/DDBJ databases">
        <authorList>
            <person name="Motta M.C.M."/>
            <person name="Martins A.C.A."/>
            <person name="Preta C.M.C.C."/>
            <person name="Silva R."/>
            <person name="de Souza S.S."/>
            <person name="Klein C.C."/>
            <person name="de Almeida L.G.P."/>
            <person name="Cunha O.L."/>
            <person name="Colabardini A.C."/>
            <person name="Lima B.A."/>
            <person name="Machado C.R."/>
            <person name="Soares C.M.A."/>
            <person name="de Menezes C.B.A."/>
            <person name="Bartolomeu D.C."/>
            <person name="Grisard E.C."/>
            <person name="Fantinatti-Garboggini F."/>
            <person name="Rodrigues-Luiz G.F."/>
            <person name="Wagner G."/>
            <person name="Goldman G.H."/>
            <person name="Fietto J.L.R."/>
            <person name="Ciapina L.P."/>
            <person name="Brocchi M."/>
            <person name="Elias M.C."/>
            <person name="Goldman M.H.S."/>
            <person name="Sagot M.-F."/>
            <person name="Pereira M."/>
            <person name="Stoco P.H."/>
            <person name="Teixeira S.M.R."/>
            <person name="de Mendonca-Neto R.P."/>
            <person name="Maciel T.E.F."/>
            <person name="Mendes T.A.O."/>
            <person name="Urmenyi T.P."/>
            <person name="Teixeira M.M.G."/>
            <person name="de Camargo E.F.P."/>
            <person name="de Sousa W."/>
            <person name="Schenkman S."/>
            <person name="de Vasconcelos A.T.R."/>
        </authorList>
    </citation>
    <scope>NUCLEOTIDE SEQUENCE</scope>
</reference>
<dbReference type="Proteomes" id="UP000015354">
    <property type="component" value="Unassembled WGS sequence"/>
</dbReference>
<proteinExistence type="predicted"/>
<evidence type="ECO:0000313" key="3">
    <source>
        <dbReference type="Proteomes" id="UP000015354"/>
    </source>
</evidence>
<dbReference type="AlphaFoldDB" id="S9VKL5"/>
<evidence type="ECO:0000313" key="1">
    <source>
        <dbReference type="EMBL" id="EPY27601.1"/>
    </source>
</evidence>
<name>S9VKL5_9TRYP</name>
<keyword evidence="3" id="KW-1185">Reference proteome</keyword>